<evidence type="ECO:0000259" key="1">
    <source>
        <dbReference type="Pfam" id="PF02602"/>
    </source>
</evidence>
<dbReference type="Proteomes" id="UP001148313">
    <property type="component" value="Unassembled WGS sequence"/>
</dbReference>
<dbReference type="Gene3D" id="3.40.50.10090">
    <property type="match status" value="2"/>
</dbReference>
<keyword evidence="3" id="KW-1185">Reference proteome</keyword>
<feature type="domain" description="Tetrapyrrole biosynthesis uroporphyrinogen III synthase" evidence="1">
    <location>
        <begin position="14"/>
        <end position="239"/>
    </location>
</feature>
<dbReference type="CDD" id="cd06578">
    <property type="entry name" value="HemD"/>
    <property type="match status" value="1"/>
</dbReference>
<evidence type="ECO:0000313" key="3">
    <source>
        <dbReference type="Proteomes" id="UP001148313"/>
    </source>
</evidence>
<dbReference type="SUPFAM" id="SSF69618">
    <property type="entry name" value="HemD-like"/>
    <property type="match status" value="1"/>
</dbReference>
<proteinExistence type="predicted"/>
<dbReference type="Pfam" id="PF02602">
    <property type="entry name" value="HEM4"/>
    <property type="match status" value="1"/>
</dbReference>
<comment type="caution">
    <text evidence="2">The sequence shown here is derived from an EMBL/GenBank/DDBJ whole genome shotgun (WGS) entry which is preliminary data.</text>
</comment>
<keyword evidence="2" id="KW-0456">Lyase</keyword>
<dbReference type="InterPro" id="IPR003754">
    <property type="entry name" value="4pyrrol_synth_uPrphyn_synth"/>
</dbReference>
<gene>
    <name evidence="2" type="ORF">OOZ53_09035</name>
</gene>
<dbReference type="RefSeq" id="WP_271089116.1">
    <property type="nucleotide sequence ID" value="NZ_JAPJZH010000004.1"/>
</dbReference>
<dbReference type="NCBIfam" id="NF006621">
    <property type="entry name" value="PRK09189.1"/>
    <property type="match status" value="1"/>
</dbReference>
<evidence type="ECO:0000313" key="2">
    <source>
        <dbReference type="EMBL" id="MDA4845491.1"/>
    </source>
</evidence>
<organism evidence="2 3">
    <name type="scientific">Hoeflea poritis</name>
    <dbReference type="NCBI Taxonomy" id="2993659"/>
    <lineage>
        <taxon>Bacteria</taxon>
        <taxon>Pseudomonadati</taxon>
        <taxon>Pseudomonadota</taxon>
        <taxon>Alphaproteobacteria</taxon>
        <taxon>Hyphomicrobiales</taxon>
        <taxon>Rhizobiaceae</taxon>
        <taxon>Hoeflea</taxon>
    </lineage>
</organism>
<name>A0ABT4VL96_9HYPH</name>
<dbReference type="EMBL" id="JAPJZH010000004">
    <property type="protein sequence ID" value="MDA4845491.1"/>
    <property type="molecule type" value="Genomic_DNA"/>
</dbReference>
<dbReference type="EC" id="4.2.1.75" evidence="2"/>
<sequence>MRVLVTRPEPGATRTAERLRASGFDPVVMPLTRIANLSPDKADLSAGLVGAYAVTSANAIRAWQSQGIDPDCLDVPLYAVGARTGAAATEAGFSNVRTGAGDGGDLARKILGDIESGVLTPAEDAPLVYVAGRLRHGDFESQLARGNVAVKVVETYEIAEISYPTDFIIGTLKSNPPDVILFYSAVAAERFFEIANTAIDLNILKQSRFFCMSENVADAVPVEFEEKTVIAAAPDENRLMALFDESGNLF</sequence>
<protein>
    <submittedName>
        <fullName evidence="2">Uroporphyrinogen-III synthase</fullName>
        <ecNumber evidence="2">4.2.1.75</ecNumber>
    </submittedName>
</protein>
<dbReference type="InterPro" id="IPR036108">
    <property type="entry name" value="4pyrrol_syn_uPrphyn_synt_sf"/>
</dbReference>
<dbReference type="GO" id="GO:0004852">
    <property type="term" value="F:uroporphyrinogen-III synthase activity"/>
    <property type="evidence" value="ECO:0007669"/>
    <property type="project" value="UniProtKB-EC"/>
</dbReference>
<accession>A0ABT4VL96</accession>
<reference evidence="2" key="1">
    <citation type="submission" date="2022-11" db="EMBL/GenBank/DDBJ databases">
        <title>Hoeflea poritis sp. nov., isolated from scleractinian coral Porites lutea.</title>
        <authorList>
            <person name="Zhang G."/>
            <person name="Wei Q."/>
            <person name="Cai L."/>
        </authorList>
    </citation>
    <scope>NUCLEOTIDE SEQUENCE</scope>
    <source>
        <strain evidence="2">E7-10</strain>
    </source>
</reference>